<reference evidence="1" key="1">
    <citation type="submission" date="2023-05" db="EMBL/GenBank/DDBJ databases">
        <authorList>
            <consortium name="ELIXIR-Norway"/>
        </authorList>
    </citation>
    <scope>NUCLEOTIDE SEQUENCE</scope>
</reference>
<evidence type="ECO:0000313" key="1">
    <source>
        <dbReference type="EMBL" id="CAN0560318.1"/>
    </source>
</evidence>
<name>A0AC60A8Y9_RANTA</name>
<reference evidence="1" key="2">
    <citation type="submission" date="2025-03" db="EMBL/GenBank/DDBJ databases">
        <authorList>
            <consortium name="ELIXIR-Norway"/>
            <consortium name="Elixir Norway"/>
        </authorList>
    </citation>
    <scope>NUCLEOTIDE SEQUENCE</scope>
</reference>
<accession>A0AC60A8Y9</accession>
<protein>
    <submittedName>
        <fullName evidence="1">Uncharacterized protein</fullName>
    </submittedName>
</protein>
<evidence type="ECO:0000313" key="2">
    <source>
        <dbReference type="Proteomes" id="UP001162501"/>
    </source>
</evidence>
<organism evidence="1 2">
    <name type="scientific">Rangifer tarandus platyrhynchus</name>
    <name type="common">Svalbard reindeer</name>
    <dbReference type="NCBI Taxonomy" id="3082113"/>
    <lineage>
        <taxon>Eukaryota</taxon>
        <taxon>Metazoa</taxon>
        <taxon>Chordata</taxon>
        <taxon>Craniata</taxon>
        <taxon>Vertebrata</taxon>
        <taxon>Euteleostomi</taxon>
        <taxon>Mammalia</taxon>
        <taxon>Eutheria</taxon>
        <taxon>Laurasiatheria</taxon>
        <taxon>Artiodactyla</taxon>
        <taxon>Ruminantia</taxon>
        <taxon>Pecora</taxon>
        <taxon>Cervidae</taxon>
        <taxon>Odocoileinae</taxon>
        <taxon>Rangifer</taxon>
    </lineage>
</organism>
<dbReference type="EMBL" id="OX596092">
    <property type="protein sequence ID" value="CAN0560318.1"/>
    <property type="molecule type" value="Genomic_DNA"/>
</dbReference>
<sequence>MSLPSEAGMEGCESMVSGPPEMGLSIRQVRAQCRSESLVLSVLDLPCLVSQQQIWVNIRIMVLKRGIPYDDKVCLSETCGSS</sequence>
<dbReference type="Proteomes" id="UP001162501">
    <property type="component" value="Chromosome 8"/>
</dbReference>
<gene>
    <name evidence="1" type="ORF">MRATA1EN22A_LOCUS27000</name>
</gene>
<proteinExistence type="predicted"/>